<evidence type="ECO:0000313" key="11">
    <source>
        <dbReference type="EMBL" id="CAF4291613.1"/>
    </source>
</evidence>
<evidence type="ECO:0000256" key="6">
    <source>
        <dbReference type="ARBA" id="ARBA00023134"/>
    </source>
</evidence>
<evidence type="ECO:0000256" key="4">
    <source>
        <dbReference type="ARBA" id="ARBA00022481"/>
    </source>
</evidence>
<evidence type="ECO:0000313" key="10">
    <source>
        <dbReference type="EMBL" id="CAF1293275.1"/>
    </source>
</evidence>
<dbReference type="PRINTS" id="PR00449">
    <property type="entry name" value="RASTRNSFRMNG"/>
</dbReference>
<keyword evidence="9" id="KW-0636">Prenylation</keyword>
<dbReference type="Proteomes" id="UP000663834">
    <property type="component" value="Unassembled WGS sequence"/>
</dbReference>
<dbReference type="InterPro" id="IPR003578">
    <property type="entry name" value="Small_GTPase_Rho"/>
</dbReference>
<evidence type="ECO:0000256" key="7">
    <source>
        <dbReference type="ARBA" id="ARBA00023136"/>
    </source>
</evidence>
<dbReference type="GO" id="GO:0007264">
    <property type="term" value="P:small GTPase-mediated signal transduction"/>
    <property type="evidence" value="ECO:0007669"/>
    <property type="project" value="InterPro"/>
</dbReference>
<name>A0A815CWG4_9BILA</name>
<dbReference type="PROSITE" id="PS51420">
    <property type="entry name" value="RHO"/>
    <property type="match status" value="1"/>
</dbReference>
<dbReference type="GO" id="GO:0005525">
    <property type="term" value="F:GTP binding"/>
    <property type="evidence" value="ECO:0007669"/>
    <property type="project" value="UniProtKB-KW"/>
</dbReference>
<dbReference type="Proteomes" id="UP000681720">
    <property type="component" value="Unassembled WGS sequence"/>
</dbReference>
<organism evidence="10 12">
    <name type="scientific">Rotaria magnacalcarata</name>
    <dbReference type="NCBI Taxonomy" id="392030"/>
    <lineage>
        <taxon>Eukaryota</taxon>
        <taxon>Metazoa</taxon>
        <taxon>Spiralia</taxon>
        <taxon>Gnathifera</taxon>
        <taxon>Rotifera</taxon>
        <taxon>Eurotatoria</taxon>
        <taxon>Bdelloidea</taxon>
        <taxon>Philodinida</taxon>
        <taxon>Philodinidae</taxon>
        <taxon>Rotaria</taxon>
    </lineage>
</organism>
<dbReference type="OrthoDB" id="8830751at2759"/>
<dbReference type="NCBIfam" id="TIGR00231">
    <property type="entry name" value="small_GTP"/>
    <property type="match status" value="1"/>
</dbReference>
<dbReference type="SMART" id="SM00173">
    <property type="entry name" value="RAS"/>
    <property type="match status" value="1"/>
</dbReference>
<dbReference type="SUPFAM" id="SSF52540">
    <property type="entry name" value="P-loop containing nucleoside triphosphate hydrolases"/>
    <property type="match status" value="1"/>
</dbReference>
<dbReference type="AlphaFoldDB" id="A0A815CWG4"/>
<reference evidence="10" key="1">
    <citation type="submission" date="2021-02" db="EMBL/GenBank/DDBJ databases">
        <authorList>
            <person name="Nowell W R."/>
        </authorList>
    </citation>
    <scope>NUCLEOTIDE SEQUENCE</scope>
</reference>
<evidence type="ECO:0000256" key="1">
    <source>
        <dbReference type="ARBA" id="ARBA00004342"/>
    </source>
</evidence>
<comment type="subcellular location">
    <subcellularLocation>
        <location evidence="1">Cell membrane</location>
        <topology evidence="1">Lipid-anchor</topology>
        <orientation evidence="1">Cytoplasmic side</orientation>
    </subcellularLocation>
</comment>
<accession>A0A815CWG4</accession>
<dbReference type="PANTHER" id="PTHR24072">
    <property type="entry name" value="RHO FAMILY GTPASE"/>
    <property type="match status" value="1"/>
</dbReference>
<keyword evidence="6" id="KW-0342">GTP-binding</keyword>
<dbReference type="GO" id="GO:0003924">
    <property type="term" value="F:GTPase activity"/>
    <property type="evidence" value="ECO:0007669"/>
    <property type="project" value="InterPro"/>
</dbReference>
<gene>
    <name evidence="11" type="ORF">GIL414_LOCUS25431</name>
    <name evidence="10" type="ORF">KQP761_LOCUS4390</name>
</gene>
<keyword evidence="3" id="KW-1003">Cell membrane</keyword>
<dbReference type="EMBL" id="CAJOBJ010034409">
    <property type="protein sequence ID" value="CAF4291613.1"/>
    <property type="molecule type" value="Genomic_DNA"/>
</dbReference>
<keyword evidence="4" id="KW-0488">Methylation</keyword>
<keyword evidence="7" id="KW-0472">Membrane</keyword>
<dbReference type="SMART" id="SM00175">
    <property type="entry name" value="RAB"/>
    <property type="match status" value="1"/>
</dbReference>
<keyword evidence="8" id="KW-0449">Lipoprotein</keyword>
<dbReference type="Pfam" id="PF00071">
    <property type="entry name" value="Ras"/>
    <property type="match status" value="1"/>
</dbReference>
<dbReference type="InterPro" id="IPR001806">
    <property type="entry name" value="Small_GTPase"/>
</dbReference>
<dbReference type="Gene3D" id="3.40.50.300">
    <property type="entry name" value="P-loop containing nucleotide triphosphate hydrolases"/>
    <property type="match status" value="1"/>
</dbReference>
<dbReference type="InterPro" id="IPR005225">
    <property type="entry name" value="Small_GTP-bd"/>
</dbReference>
<dbReference type="FunFam" id="3.40.50.300:FF:000983">
    <property type="entry name" value="Rho family GTPase"/>
    <property type="match status" value="1"/>
</dbReference>
<evidence type="ECO:0000256" key="9">
    <source>
        <dbReference type="ARBA" id="ARBA00023289"/>
    </source>
</evidence>
<evidence type="ECO:0000256" key="2">
    <source>
        <dbReference type="ARBA" id="ARBA00010142"/>
    </source>
</evidence>
<dbReference type="PROSITE" id="PS51421">
    <property type="entry name" value="RAS"/>
    <property type="match status" value="1"/>
</dbReference>
<comment type="similarity">
    <text evidence="2">Belongs to the small GTPase superfamily. Rho family.</text>
</comment>
<sequence>MVDNKKRIIEKNRKLVIVGDGMCGKTCLLYSFVYNTFDSNHTPTIFDTYAASVQVEDKKITLTLFDTAGQEDFDRLRPLSYNDTNIVLICFNIDNQTSAKNVTEKWYPEIHHYCATCPIILVGCKKDLRTYLVTITDSTENCKQMLSIEDGKRLAAQIHADVYMECSAKTGEGVQDLFFHAAHLSLEKRSRQSTHHRCLLH</sequence>
<dbReference type="PROSITE" id="PS51419">
    <property type="entry name" value="RAB"/>
    <property type="match status" value="1"/>
</dbReference>
<evidence type="ECO:0000256" key="8">
    <source>
        <dbReference type="ARBA" id="ARBA00023288"/>
    </source>
</evidence>
<protein>
    <submittedName>
        <fullName evidence="10">Uncharacterized protein</fullName>
    </submittedName>
</protein>
<evidence type="ECO:0000313" key="12">
    <source>
        <dbReference type="Proteomes" id="UP000663834"/>
    </source>
</evidence>
<dbReference type="SMART" id="SM00174">
    <property type="entry name" value="RHO"/>
    <property type="match status" value="1"/>
</dbReference>
<evidence type="ECO:0000256" key="3">
    <source>
        <dbReference type="ARBA" id="ARBA00022475"/>
    </source>
</evidence>
<comment type="caution">
    <text evidence="10">The sequence shown here is derived from an EMBL/GenBank/DDBJ whole genome shotgun (WGS) entry which is preliminary data.</text>
</comment>
<dbReference type="EMBL" id="CAJNOW010000817">
    <property type="protein sequence ID" value="CAF1293275.1"/>
    <property type="molecule type" value="Genomic_DNA"/>
</dbReference>
<proteinExistence type="inferred from homology"/>
<dbReference type="CDD" id="cd00157">
    <property type="entry name" value="Rho"/>
    <property type="match status" value="1"/>
</dbReference>
<dbReference type="GO" id="GO:0005886">
    <property type="term" value="C:plasma membrane"/>
    <property type="evidence" value="ECO:0007669"/>
    <property type="project" value="UniProtKB-SubCell"/>
</dbReference>
<evidence type="ECO:0000256" key="5">
    <source>
        <dbReference type="ARBA" id="ARBA00022741"/>
    </source>
</evidence>
<dbReference type="InterPro" id="IPR027417">
    <property type="entry name" value="P-loop_NTPase"/>
</dbReference>
<keyword evidence="5" id="KW-0547">Nucleotide-binding</keyword>